<dbReference type="EMBL" id="JAQNDK010000001">
    <property type="protein sequence ID" value="MDC0678869.1"/>
    <property type="molecule type" value="Genomic_DNA"/>
</dbReference>
<feature type="domain" description="Aminoglycoside phosphotransferase" evidence="1">
    <location>
        <begin position="69"/>
        <end position="275"/>
    </location>
</feature>
<dbReference type="InterPro" id="IPR002575">
    <property type="entry name" value="Aminoglycoside_PTrfase"/>
</dbReference>
<name>A0ABT5BZB1_9BACT</name>
<evidence type="ECO:0000259" key="1">
    <source>
        <dbReference type="Pfam" id="PF01636"/>
    </source>
</evidence>
<dbReference type="PANTHER" id="PTHR21310:SF15">
    <property type="entry name" value="AMINOGLYCOSIDE PHOSPHOTRANSFERASE DOMAIN-CONTAINING PROTEIN"/>
    <property type="match status" value="1"/>
</dbReference>
<evidence type="ECO:0000313" key="2">
    <source>
        <dbReference type="EMBL" id="MDC0678869.1"/>
    </source>
</evidence>
<comment type="caution">
    <text evidence="2">The sequence shown here is derived from an EMBL/GenBank/DDBJ whole genome shotgun (WGS) entry which is preliminary data.</text>
</comment>
<dbReference type="GO" id="GO:0016301">
    <property type="term" value="F:kinase activity"/>
    <property type="evidence" value="ECO:0007669"/>
    <property type="project" value="UniProtKB-KW"/>
</dbReference>
<dbReference type="PANTHER" id="PTHR21310">
    <property type="entry name" value="AMINOGLYCOSIDE PHOSPHOTRANSFERASE-RELATED-RELATED"/>
    <property type="match status" value="1"/>
</dbReference>
<dbReference type="InterPro" id="IPR011009">
    <property type="entry name" value="Kinase-like_dom_sf"/>
</dbReference>
<dbReference type="PIRSF" id="PIRSF000707">
    <property type="entry name" value="Hygromycin-B_kinase"/>
    <property type="match status" value="1"/>
</dbReference>
<reference evidence="2 3" key="1">
    <citation type="submission" date="2023-01" db="EMBL/GenBank/DDBJ databases">
        <title>Minimal conservation of predation-associated metabolite biosynthetic gene clusters underscores biosynthetic potential of Myxococcota including descriptions for ten novel species: Archangium lansinium sp. nov., Myxococcus landrumus sp. nov., Nannocystis bai.</title>
        <authorList>
            <person name="Ahearne A."/>
            <person name="Stevens C."/>
            <person name="Dowd S."/>
        </authorList>
    </citation>
    <scope>NUCLEOTIDE SEQUENCE [LARGE SCALE GENOMIC DNA]</scope>
    <source>
        <strain evidence="2 3">WIWO2</strain>
    </source>
</reference>
<dbReference type="SUPFAM" id="SSF56112">
    <property type="entry name" value="Protein kinase-like (PK-like)"/>
    <property type="match status" value="1"/>
</dbReference>
<dbReference type="InterPro" id="IPR016259">
    <property type="entry name" value="Hygromycin-B_Kinase"/>
</dbReference>
<proteinExistence type="predicted"/>
<dbReference type="Gene3D" id="3.90.1200.10">
    <property type="match status" value="1"/>
</dbReference>
<dbReference type="Proteomes" id="UP001217485">
    <property type="component" value="Unassembled WGS sequence"/>
</dbReference>
<dbReference type="Pfam" id="PF01636">
    <property type="entry name" value="APH"/>
    <property type="match status" value="1"/>
</dbReference>
<dbReference type="InterPro" id="IPR051678">
    <property type="entry name" value="AGP_Transferase"/>
</dbReference>
<keyword evidence="2" id="KW-0418">Kinase</keyword>
<dbReference type="RefSeq" id="WP_272095716.1">
    <property type="nucleotide sequence ID" value="NZ_JAQNDK010000001.1"/>
</dbReference>
<gene>
    <name evidence="2" type="ORF">POL72_14075</name>
</gene>
<accession>A0ABT5BZB1</accession>
<keyword evidence="2" id="KW-0808">Transferase</keyword>
<evidence type="ECO:0000313" key="3">
    <source>
        <dbReference type="Proteomes" id="UP001217485"/>
    </source>
</evidence>
<dbReference type="CDD" id="cd05120">
    <property type="entry name" value="APH_ChoK_like"/>
    <property type="match status" value="1"/>
</dbReference>
<sequence length="327" mass="35786">MPPDHSAPPGDRSLFPSFDGPAGFDRIRADLPAFLPAIRVVCERHGLSSGGLSAFAHGTNVVVSNDAGQIIKLFPPFLRHQFEAERLSLGRFHGTVPVATPELLWQGELEGWPYLVISRLPGRTLEEAWPAMSGAERAEALARIGEIMRAAHALPTAGLESIDLGWDAFLERQIAGCESRHRRMGLPERLASQIPAYLESARALLPTSVVPVLLTGEYTPQNLLVTRADGRWRVTGMIDFADACLGAPEYDLLGPCLFLAAGSADLQRAILGAYGYPPADLGSALRRKLMALALLHRYSHLRFQLRLEGWESQVSSLSELEQTIWPL</sequence>
<keyword evidence="3" id="KW-1185">Reference proteome</keyword>
<protein>
    <submittedName>
        <fullName evidence="2">Aminoglycoside 3'-phosphotransferase/choline kinase family protein</fullName>
    </submittedName>
</protein>
<organism evidence="2 3">
    <name type="scientific">Sorangium atrum</name>
    <dbReference type="NCBI Taxonomy" id="2995308"/>
    <lineage>
        <taxon>Bacteria</taxon>
        <taxon>Pseudomonadati</taxon>
        <taxon>Myxococcota</taxon>
        <taxon>Polyangia</taxon>
        <taxon>Polyangiales</taxon>
        <taxon>Polyangiaceae</taxon>
        <taxon>Sorangium</taxon>
    </lineage>
</organism>